<reference evidence="5 6" key="1">
    <citation type="submission" date="2016-09" db="EMBL/GenBank/DDBJ databases">
        <title>Extensive genetic diversity and differential bi-allelic expression allows diatom success in the polar Southern Ocean.</title>
        <authorList>
            <consortium name="DOE Joint Genome Institute"/>
            <person name="Mock T."/>
            <person name="Otillar R.P."/>
            <person name="Strauss J."/>
            <person name="Dupont C."/>
            <person name="Frickenhaus S."/>
            <person name="Maumus F."/>
            <person name="Mcmullan M."/>
            <person name="Sanges R."/>
            <person name="Schmutz J."/>
            <person name="Toseland A."/>
            <person name="Valas R."/>
            <person name="Veluchamy A."/>
            <person name="Ward B.J."/>
            <person name="Allen A."/>
            <person name="Barry K."/>
            <person name="Falciatore A."/>
            <person name="Ferrante M."/>
            <person name="Fortunato A.E."/>
            <person name="Gloeckner G."/>
            <person name="Gruber A."/>
            <person name="Hipkin R."/>
            <person name="Janech M."/>
            <person name="Kroth P."/>
            <person name="Leese F."/>
            <person name="Lindquist E."/>
            <person name="Lyon B.R."/>
            <person name="Martin J."/>
            <person name="Mayer C."/>
            <person name="Parker M."/>
            <person name="Quesneville H."/>
            <person name="Raymond J."/>
            <person name="Uhlig C."/>
            <person name="Valentin K.U."/>
            <person name="Worden A.Z."/>
            <person name="Armbrust E.V."/>
            <person name="Bowler C."/>
            <person name="Green B."/>
            <person name="Moulton V."/>
            <person name="Van Oosterhout C."/>
            <person name="Grigoriev I."/>
        </authorList>
    </citation>
    <scope>NUCLEOTIDE SEQUENCE [LARGE SCALE GENOMIC DNA]</scope>
    <source>
        <strain evidence="5 6">CCMP1102</strain>
    </source>
</reference>
<dbReference type="GO" id="GO:0003723">
    <property type="term" value="F:RNA binding"/>
    <property type="evidence" value="ECO:0007669"/>
    <property type="project" value="UniProtKB-KW"/>
</dbReference>
<dbReference type="Proteomes" id="UP000095751">
    <property type="component" value="Unassembled WGS sequence"/>
</dbReference>
<sequence length="394" mass="44626">QPSVAVQPDWIKVEELDLAKVTKNLSAKAEIPVPQDVLWCGFLDQYNDAYDKVSAKQPAPLKRMATKEFYPVTTTDDPVLEKLAVDGIGGAGEGDKKSIFVTDNILAHLMTCSRSVYPWDLVIQKTAGGLLFLDKRDNSQLDYLSVWETAYNAPQPPKDGEDGDNINTPERLGLEATTINQNFSQQILRKVGRKEMDLPNPFFDEDDADGMEPASVAYRYRKFELDPNTTLVCRTELHGLVKKSQYMTAFALNEYIPPPPTNGAPATQSQTWRDRIDSQRGSVLANELKNNSFKLAKWTAQSLLAGADQMKIGFCSRSNPKSAYEHVILATQFYRPKDFANQITLNENQMWAMLRMFVTMFHKQEEGKYVLMREPNKAVLTMYKVPQETFEEEE</sequence>
<dbReference type="AlphaFoldDB" id="A0A1E7FA70"/>
<dbReference type="OrthoDB" id="16538at2759"/>
<dbReference type="EMBL" id="KV784360">
    <property type="protein sequence ID" value="OEU14743.1"/>
    <property type="molecule type" value="Genomic_DNA"/>
</dbReference>
<evidence type="ECO:0000256" key="1">
    <source>
        <dbReference type="ARBA" id="ARBA00022490"/>
    </source>
</evidence>
<evidence type="ECO:0000313" key="6">
    <source>
        <dbReference type="Proteomes" id="UP000095751"/>
    </source>
</evidence>
<protein>
    <submittedName>
        <fullName evidence="5">Eukaryotic translation initiation factor 3, subunit 7</fullName>
    </submittedName>
</protein>
<evidence type="ECO:0000256" key="2">
    <source>
        <dbReference type="ARBA" id="ARBA00022540"/>
    </source>
</evidence>
<dbReference type="PANTHER" id="PTHR12399:SF0">
    <property type="entry name" value="EUKARYOTIC TRANSLATION INITIATION FACTOR 3 SUBUNIT D"/>
    <property type="match status" value="1"/>
</dbReference>
<keyword evidence="2 5" id="KW-0396">Initiation factor</keyword>
<evidence type="ECO:0000256" key="4">
    <source>
        <dbReference type="ARBA" id="ARBA00022917"/>
    </source>
</evidence>
<proteinExistence type="predicted"/>
<dbReference type="PANTHER" id="PTHR12399">
    <property type="entry name" value="EUKARYOTIC TRANSLATION INITIATION FACTOR 3 SUBUNIT 7"/>
    <property type="match status" value="1"/>
</dbReference>
<dbReference type="KEGG" id="fcy:FRACYDRAFT_187977"/>
<evidence type="ECO:0000313" key="5">
    <source>
        <dbReference type="EMBL" id="OEU14743.1"/>
    </source>
</evidence>
<dbReference type="GO" id="GO:0005852">
    <property type="term" value="C:eukaryotic translation initiation factor 3 complex"/>
    <property type="evidence" value="ECO:0007669"/>
    <property type="project" value="InterPro"/>
</dbReference>
<dbReference type="InParanoid" id="A0A1E7FA70"/>
<dbReference type="FunCoup" id="A0A1E7FA70">
    <property type="interactions" value="664"/>
</dbReference>
<keyword evidence="6" id="KW-1185">Reference proteome</keyword>
<gene>
    <name evidence="5" type="ORF">FRACYDRAFT_187977</name>
</gene>
<keyword evidence="3" id="KW-0694">RNA-binding</keyword>
<dbReference type="InterPro" id="IPR007783">
    <property type="entry name" value="eIF3d"/>
</dbReference>
<keyword evidence="1" id="KW-0963">Cytoplasm</keyword>
<organism evidence="5 6">
    <name type="scientific">Fragilariopsis cylindrus CCMP1102</name>
    <dbReference type="NCBI Taxonomy" id="635003"/>
    <lineage>
        <taxon>Eukaryota</taxon>
        <taxon>Sar</taxon>
        <taxon>Stramenopiles</taxon>
        <taxon>Ochrophyta</taxon>
        <taxon>Bacillariophyta</taxon>
        <taxon>Bacillariophyceae</taxon>
        <taxon>Bacillariophycidae</taxon>
        <taxon>Bacillariales</taxon>
        <taxon>Bacillariaceae</taxon>
        <taxon>Fragilariopsis</taxon>
    </lineage>
</organism>
<evidence type="ECO:0000256" key="3">
    <source>
        <dbReference type="ARBA" id="ARBA00022884"/>
    </source>
</evidence>
<accession>A0A1E7FA70</accession>
<dbReference type="Pfam" id="PF05091">
    <property type="entry name" value="eIF-3_zeta"/>
    <property type="match status" value="1"/>
</dbReference>
<feature type="non-terminal residue" evidence="5">
    <location>
        <position position="1"/>
    </location>
</feature>
<keyword evidence="4" id="KW-0648">Protein biosynthesis</keyword>
<dbReference type="GO" id="GO:0003743">
    <property type="term" value="F:translation initiation factor activity"/>
    <property type="evidence" value="ECO:0007669"/>
    <property type="project" value="UniProtKB-KW"/>
</dbReference>
<name>A0A1E7FA70_9STRA</name>